<evidence type="ECO:0000313" key="2">
    <source>
        <dbReference type="EnsemblMetazoa" id="CJA34497.1"/>
    </source>
</evidence>
<keyword evidence="1" id="KW-0472">Membrane</keyword>
<protein>
    <submittedName>
        <fullName evidence="2">Uncharacterized protein</fullName>
    </submittedName>
</protein>
<evidence type="ECO:0000256" key="1">
    <source>
        <dbReference type="SAM" id="Phobius"/>
    </source>
</evidence>
<reference evidence="2" key="2">
    <citation type="submission" date="2022-06" db="UniProtKB">
        <authorList>
            <consortium name="EnsemblMetazoa"/>
        </authorList>
    </citation>
    <scope>IDENTIFICATION</scope>
    <source>
        <strain evidence="2">DF5081</strain>
    </source>
</reference>
<dbReference type="Proteomes" id="UP000005237">
    <property type="component" value="Unassembled WGS sequence"/>
</dbReference>
<accession>A0A8R1IEL0</accession>
<dbReference type="AlphaFoldDB" id="A0A8R1IEL0"/>
<name>A0A8R1IEL0_CAEJA</name>
<keyword evidence="1" id="KW-0812">Transmembrane</keyword>
<feature type="transmembrane region" description="Helical" evidence="1">
    <location>
        <begin position="20"/>
        <end position="40"/>
    </location>
</feature>
<keyword evidence="3" id="KW-1185">Reference proteome</keyword>
<reference evidence="3" key="1">
    <citation type="submission" date="2010-08" db="EMBL/GenBank/DDBJ databases">
        <authorList>
            <consortium name="Caenorhabditis japonica Sequencing Consortium"/>
            <person name="Wilson R.K."/>
        </authorList>
    </citation>
    <scope>NUCLEOTIDE SEQUENCE [LARGE SCALE GENOMIC DNA]</scope>
    <source>
        <strain evidence="3">DF5081</strain>
    </source>
</reference>
<keyword evidence="1" id="KW-1133">Transmembrane helix</keyword>
<organism evidence="2 3">
    <name type="scientific">Caenorhabditis japonica</name>
    <dbReference type="NCBI Taxonomy" id="281687"/>
    <lineage>
        <taxon>Eukaryota</taxon>
        <taxon>Metazoa</taxon>
        <taxon>Ecdysozoa</taxon>
        <taxon>Nematoda</taxon>
        <taxon>Chromadorea</taxon>
        <taxon>Rhabditida</taxon>
        <taxon>Rhabditina</taxon>
        <taxon>Rhabditomorpha</taxon>
        <taxon>Rhabditoidea</taxon>
        <taxon>Rhabditidae</taxon>
        <taxon>Peloderinae</taxon>
        <taxon>Caenorhabditis</taxon>
    </lineage>
</organism>
<sequence>MFSIPPISEFTSVHYTMAAYVLQGIIITLLNVPLVVLLLYKKQNRDRKEFVLIGEYVGRADNVKSF</sequence>
<dbReference type="EnsemblMetazoa" id="CJA34497.1">
    <property type="protein sequence ID" value="CJA34497.1"/>
    <property type="gene ID" value="WBGene00210344"/>
</dbReference>
<proteinExistence type="predicted"/>
<evidence type="ECO:0000313" key="3">
    <source>
        <dbReference type="Proteomes" id="UP000005237"/>
    </source>
</evidence>